<keyword evidence="1" id="KW-0812">Transmembrane</keyword>
<keyword evidence="1" id="KW-0472">Membrane</keyword>
<dbReference type="SMART" id="SM00343">
    <property type="entry name" value="ZnF_C2HC"/>
    <property type="match status" value="4"/>
</dbReference>
<feature type="domain" description="CCHC-type" evidence="3">
    <location>
        <begin position="118"/>
        <end position="134"/>
    </location>
</feature>
<evidence type="ECO:0000259" key="3">
    <source>
        <dbReference type="SMART" id="SM00343"/>
    </source>
</evidence>
<feature type="domain" description="CCHC-type" evidence="3">
    <location>
        <begin position="98"/>
        <end position="114"/>
    </location>
</feature>
<feature type="signal peptide" evidence="2">
    <location>
        <begin position="1"/>
        <end position="24"/>
    </location>
</feature>
<feature type="domain" description="CCHC-type" evidence="3">
    <location>
        <begin position="47"/>
        <end position="63"/>
    </location>
</feature>
<keyword evidence="1" id="KW-1133">Transmembrane helix</keyword>
<dbReference type="InterPro" id="IPR036875">
    <property type="entry name" value="Znf_CCHC_sf"/>
</dbReference>
<dbReference type="GO" id="GO:0008270">
    <property type="term" value="F:zinc ion binding"/>
    <property type="evidence" value="ECO:0007669"/>
    <property type="project" value="InterPro"/>
</dbReference>
<accession>A0A023EGL4</accession>
<evidence type="ECO:0000256" key="1">
    <source>
        <dbReference type="SAM" id="Phobius"/>
    </source>
</evidence>
<reference evidence="4" key="1">
    <citation type="journal article" date="2014" name="PLoS Negl. Trop. Dis.">
        <title>Identification and characterization of seminal fluid proteins in the Asian tiger mosquito, Aedes albopictus.</title>
        <authorList>
            <person name="Boes K.E."/>
            <person name="Ribeiro J.M."/>
            <person name="Wong A."/>
            <person name="Harrington L.C."/>
            <person name="Wolfner M.F."/>
            <person name="Sirot L.K."/>
        </authorList>
    </citation>
    <scope>NUCLEOTIDE SEQUENCE</scope>
    <source>
        <tissue evidence="4">Reproductive organs</tissue>
    </source>
</reference>
<sequence>MIVEILIFAFVCILLWIKASNTLGRGECSVCGHRGHKPSVCKHRHQTCDVCGQVGHIASVCSTIFVGEDSRISSSYVLYFVVTWILYIFQDNERREYRCRACGQPAHTSRTCRYSNRRCNRCRVKGHISAACPGYLWVRRNRIYVYYCVFFFFICWCLSFNSKNSIQSQ</sequence>
<dbReference type="Gene3D" id="4.10.60.10">
    <property type="entry name" value="Zinc finger, CCHC-type"/>
    <property type="match status" value="2"/>
</dbReference>
<dbReference type="GO" id="GO:0003676">
    <property type="term" value="F:nucleic acid binding"/>
    <property type="evidence" value="ECO:0007669"/>
    <property type="project" value="InterPro"/>
</dbReference>
<evidence type="ECO:0000313" key="4">
    <source>
        <dbReference type="EMBL" id="JAC08468.1"/>
    </source>
</evidence>
<dbReference type="AlphaFoldDB" id="A0A023EGL4"/>
<organism evidence="4">
    <name type="scientific">Aedes albopictus</name>
    <name type="common">Asian tiger mosquito</name>
    <name type="synonym">Stegomyia albopicta</name>
    <dbReference type="NCBI Taxonomy" id="7160"/>
    <lineage>
        <taxon>Eukaryota</taxon>
        <taxon>Metazoa</taxon>
        <taxon>Ecdysozoa</taxon>
        <taxon>Arthropoda</taxon>
        <taxon>Hexapoda</taxon>
        <taxon>Insecta</taxon>
        <taxon>Pterygota</taxon>
        <taxon>Neoptera</taxon>
        <taxon>Endopterygota</taxon>
        <taxon>Diptera</taxon>
        <taxon>Nematocera</taxon>
        <taxon>Culicoidea</taxon>
        <taxon>Culicidae</taxon>
        <taxon>Culicinae</taxon>
        <taxon>Aedini</taxon>
        <taxon>Aedes</taxon>
        <taxon>Stegomyia</taxon>
    </lineage>
</organism>
<feature type="transmembrane region" description="Helical" evidence="1">
    <location>
        <begin position="143"/>
        <end position="161"/>
    </location>
</feature>
<dbReference type="SUPFAM" id="SSF57756">
    <property type="entry name" value="Retrovirus zinc finger-like domains"/>
    <property type="match status" value="2"/>
</dbReference>
<dbReference type="EMBL" id="GAPW01005130">
    <property type="protein sequence ID" value="JAC08468.1"/>
    <property type="molecule type" value="mRNA"/>
</dbReference>
<keyword evidence="2" id="KW-0732">Signal</keyword>
<name>A0A023EGL4_AEDAL</name>
<feature type="domain" description="CCHC-type" evidence="3">
    <location>
        <begin position="27"/>
        <end position="43"/>
    </location>
</feature>
<feature type="transmembrane region" description="Helical" evidence="1">
    <location>
        <begin position="72"/>
        <end position="89"/>
    </location>
</feature>
<dbReference type="GO" id="GO:0016874">
    <property type="term" value="F:ligase activity"/>
    <property type="evidence" value="ECO:0007669"/>
    <property type="project" value="UniProtKB-KW"/>
</dbReference>
<proteinExistence type="evidence at transcript level"/>
<feature type="chain" id="PRO_5001513885" evidence="2">
    <location>
        <begin position="25"/>
        <end position="169"/>
    </location>
</feature>
<keyword evidence="4" id="KW-0436">Ligase</keyword>
<evidence type="ECO:0000256" key="2">
    <source>
        <dbReference type="SAM" id="SignalP"/>
    </source>
</evidence>
<protein>
    <submittedName>
        <fullName evidence="4">Putative e3 ubiquitin ligase</fullName>
    </submittedName>
</protein>
<dbReference type="InterPro" id="IPR001878">
    <property type="entry name" value="Znf_CCHC"/>
</dbReference>